<dbReference type="VEuPathDB" id="FungiDB:BO83DRAFT_398670"/>
<dbReference type="SUPFAM" id="SSF54593">
    <property type="entry name" value="Glyoxalase/Bleomycin resistance protein/Dihydroxybiphenyl dioxygenase"/>
    <property type="match status" value="1"/>
</dbReference>
<sequence>MLIGPRAAALPSAALMQELADAPGAGSLVAITDPEKFPFNINYNHYPINPSHEEPAREKIILKFPSEKPRLGHFGLSTQVFESQPQFHTSTFNIVTTDFIHTDEHGQRIPVTVFMHLYLGKEPVDHAFFLSANPKTSHIYHCSFEPSVAGQEEISAGPGVGHHVLGSQNFDYWWDVSGNMVELYADGDLVDAETPIGYVPAGPDSLAIWGTGLLATFVE</sequence>
<organism evidence="1 2">
    <name type="scientific">Aspergillus eucalypticola (strain CBS 122712 / IBT 29274)</name>
    <dbReference type="NCBI Taxonomy" id="1448314"/>
    <lineage>
        <taxon>Eukaryota</taxon>
        <taxon>Fungi</taxon>
        <taxon>Dikarya</taxon>
        <taxon>Ascomycota</taxon>
        <taxon>Pezizomycotina</taxon>
        <taxon>Eurotiomycetes</taxon>
        <taxon>Eurotiomycetidae</taxon>
        <taxon>Eurotiales</taxon>
        <taxon>Aspergillaceae</taxon>
        <taxon>Aspergillus</taxon>
        <taxon>Aspergillus subgen. Circumdati</taxon>
    </lineage>
</organism>
<dbReference type="Proteomes" id="UP000246171">
    <property type="component" value="Unassembled WGS sequence"/>
</dbReference>
<gene>
    <name evidence="1" type="ORF">BO83DRAFT_398670</name>
</gene>
<dbReference type="RefSeq" id="XP_025388706.1">
    <property type="nucleotide sequence ID" value="XM_025533272.1"/>
</dbReference>
<evidence type="ECO:0000313" key="1">
    <source>
        <dbReference type="EMBL" id="PWY74256.1"/>
    </source>
</evidence>
<keyword evidence="2" id="KW-1185">Reference proteome</keyword>
<dbReference type="GeneID" id="37055234"/>
<dbReference type="Gene3D" id="3.10.180.10">
    <property type="entry name" value="2,3-Dihydroxybiphenyl 1,2-Dioxygenase, domain 1"/>
    <property type="match status" value="1"/>
</dbReference>
<dbReference type="InterPro" id="IPR029068">
    <property type="entry name" value="Glyas_Bleomycin-R_OHBP_Dase"/>
</dbReference>
<evidence type="ECO:0000313" key="2">
    <source>
        <dbReference type="Proteomes" id="UP000246171"/>
    </source>
</evidence>
<dbReference type="AlphaFoldDB" id="A0A317VIP7"/>
<name>A0A317VIP7_ASPEC</name>
<comment type="caution">
    <text evidence="1">The sequence shown here is derived from an EMBL/GenBank/DDBJ whole genome shotgun (WGS) entry which is preliminary data.</text>
</comment>
<proteinExistence type="predicted"/>
<reference evidence="1" key="1">
    <citation type="submission" date="2016-12" db="EMBL/GenBank/DDBJ databases">
        <title>The genomes of Aspergillus section Nigri reveals drivers in fungal speciation.</title>
        <authorList>
            <consortium name="DOE Joint Genome Institute"/>
            <person name="Vesth T.C."/>
            <person name="Nybo J."/>
            <person name="Theobald S."/>
            <person name="Brandl J."/>
            <person name="Frisvad J.C."/>
            <person name="Nielsen K.F."/>
            <person name="Lyhne E.K."/>
            <person name="Kogle M.E."/>
            <person name="Kuo A."/>
            <person name="Riley R."/>
            <person name="Clum A."/>
            <person name="Nolan M."/>
            <person name="Lipzen A."/>
            <person name="Salamov A."/>
            <person name="Henrissat B."/>
            <person name="Wiebenga A."/>
            <person name="De vries R.P."/>
            <person name="Grigoriev I.V."/>
            <person name="Mortensen U.H."/>
            <person name="Andersen M.R."/>
            <person name="Baker S.E."/>
        </authorList>
    </citation>
    <scope>NUCLEOTIDE SEQUENCE</scope>
    <source>
        <strain evidence="1">CBS 122712</strain>
    </source>
</reference>
<accession>A0A317VIP7</accession>
<protein>
    <submittedName>
        <fullName evidence="1">Uncharacterized protein</fullName>
    </submittedName>
</protein>
<dbReference type="OrthoDB" id="3360610at2759"/>
<dbReference type="EMBL" id="MSFU01000011">
    <property type="protein sequence ID" value="PWY74256.1"/>
    <property type="molecule type" value="Genomic_DNA"/>
</dbReference>